<proteinExistence type="predicted"/>
<gene>
    <name evidence="1" type="ordered locus">BDU_1023</name>
</gene>
<dbReference type="Gene3D" id="1.10.3160.10">
    <property type="entry name" value="Bbcrasp-1"/>
    <property type="match status" value="1"/>
</dbReference>
<dbReference type="EMBL" id="CP000979">
    <property type="protein sequence ID" value="ACH93824.1"/>
    <property type="molecule type" value="Genomic_DNA"/>
</dbReference>
<dbReference type="HOGENOM" id="CLU_062986_2_0_12"/>
<keyword evidence="2" id="KW-1185">Reference proteome</keyword>
<dbReference type="InterPro" id="IPR008421">
    <property type="entry name" value="Borrelia_lipoprotein_PFam54/60"/>
</dbReference>
<dbReference type="KEGG" id="bdu:BDU_1023"/>
<reference evidence="1 2" key="1">
    <citation type="journal article" date="2008" name="PLoS Genet.">
        <title>The genome of Borrelia recurrentis, the agent of deadly louse-borne relapsing fever, is a degraded subset of tick-borne Borrelia duttonii.</title>
        <authorList>
            <person name="Lescot M."/>
            <person name="Audic S."/>
            <person name="Robert C."/>
            <person name="Nguyen T.T."/>
            <person name="Blanc G."/>
            <person name="Cutler S.J."/>
            <person name="Wincker P."/>
            <person name="Couloux A."/>
            <person name="Claverie J.-M."/>
            <person name="Raoult D."/>
            <person name="Drancourt M."/>
        </authorList>
    </citation>
    <scope>NUCLEOTIDE SEQUENCE [LARGE SCALE GENOMIC DNA]</scope>
    <source>
        <strain evidence="1 2">Ly</strain>
    </source>
</reference>
<dbReference type="OrthoDB" id="351050at2"/>
<dbReference type="Pfam" id="PF05714">
    <property type="entry name" value="PFam54_60"/>
    <property type="match status" value="1"/>
</dbReference>
<name>B5RN88_BORDL</name>
<dbReference type="NCBIfam" id="NF033730">
    <property type="entry name" value="borfam54_3"/>
    <property type="match status" value="1"/>
</dbReference>
<evidence type="ECO:0000313" key="1">
    <source>
        <dbReference type="EMBL" id="ACH93824.1"/>
    </source>
</evidence>
<accession>B5RN88</accession>
<keyword evidence="1" id="KW-0614">Plasmid</keyword>
<protein>
    <submittedName>
        <fullName evidence="1">Antigen P35-like protein</fullName>
    </submittedName>
</protein>
<evidence type="ECO:0000313" key="2">
    <source>
        <dbReference type="Proteomes" id="UP000000611"/>
    </source>
</evidence>
<dbReference type="NCBIfam" id="NF033729">
    <property type="entry name" value="borfam54_2"/>
    <property type="match status" value="1"/>
</dbReference>
<geneLocation type="plasmid" evidence="1 2">
    <name>pl165</name>
</geneLocation>
<dbReference type="Proteomes" id="UP000000611">
    <property type="component" value="Plasmid pl165"/>
</dbReference>
<dbReference type="RefSeq" id="WP_012539367.1">
    <property type="nucleotide sequence ID" value="NC_011247.1"/>
</dbReference>
<sequence length="266" mass="31095">MKIYFFSISFLFIILSSCKSDPNKQSNGRSIQKDDIASPQTRIQNEYKKETEEREKQIIIKFLKEQIQNVTDLIELYKNNIKENEPADQFGMKNGAFKIIIGNPSQKAYNDPKSQENRRQFYSSLNYDEDKIRQLGVILNQITSDSANRGQLHVDITNAGRAYSQFLFERAIDKLKEYQNRFNLLNFRDLITVKIKLKSIAQLRLLWQDTVNNIIRDYEDDVIGIKTDSQKLIEHIRKQYGDVLKNKIPKIGIILGDLNKILKELN</sequence>
<dbReference type="NCBIfam" id="NF033728">
    <property type="entry name" value="borfam54_1"/>
    <property type="match status" value="1"/>
</dbReference>
<dbReference type="AlphaFoldDB" id="B5RN88"/>
<dbReference type="PROSITE" id="PS51257">
    <property type="entry name" value="PROKAR_LIPOPROTEIN"/>
    <property type="match status" value="1"/>
</dbReference>
<organism evidence="1 2">
    <name type="scientific">Borrelia duttonii (strain Ly)</name>
    <dbReference type="NCBI Taxonomy" id="412419"/>
    <lineage>
        <taxon>Bacteria</taxon>
        <taxon>Pseudomonadati</taxon>
        <taxon>Spirochaetota</taxon>
        <taxon>Spirochaetia</taxon>
        <taxon>Spirochaetales</taxon>
        <taxon>Borreliaceae</taxon>
        <taxon>Borrelia</taxon>
    </lineage>
</organism>